<comment type="subcellular location">
    <subcellularLocation>
        <location evidence="2">Cytoplasm</location>
    </subcellularLocation>
    <subcellularLocation>
        <location evidence="1">Nucleus</location>
    </subcellularLocation>
</comment>
<dbReference type="Proteomes" id="UP000014500">
    <property type="component" value="Unassembled WGS sequence"/>
</dbReference>
<dbReference type="InterPro" id="IPR036020">
    <property type="entry name" value="WW_dom_sf"/>
</dbReference>
<dbReference type="Gene3D" id="2.20.70.10">
    <property type="match status" value="1"/>
</dbReference>
<dbReference type="InterPro" id="IPR051583">
    <property type="entry name" value="YAP1"/>
</dbReference>
<evidence type="ECO:0000256" key="2">
    <source>
        <dbReference type="ARBA" id="ARBA00004496"/>
    </source>
</evidence>
<comment type="similarity">
    <text evidence="8">Belongs to the YAP1 family.</text>
</comment>
<feature type="compositionally biased region" description="Polar residues" evidence="9">
    <location>
        <begin position="64"/>
        <end position="77"/>
    </location>
</feature>
<dbReference type="AlphaFoldDB" id="T1JIB8"/>
<evidence type="ECO:0000256" key="9">
    <source>
        <dbReference type="SAM" id="MobiDB-lite"/>
    </source>
</evidence>
<feature type="domain" description="WW" evidence="10">
    <location>
        <begin position="138"/>
        <end position="158"/>
    </location>
</feature>
<dbReference type="GO" id="GO:0045944">
    <property type="term" value="P:positive regulation of transcription by RNA polymerase II"/>
    <property type="evidence" value="ECO:0007669"/>
    <property type="project" value="TreeGrafter"/>
</dbReference>
<keyword evidence="7" id="KW-0539">Nucleus</keyword>
<evidence type="ECO:0000256" key="8">
    <source>
        <dbReference type="ARBA" id="ARBA00038057"/>
    </source>
</evidence>
<feature type="compositionally biased region" description="Polar residues" evidence="9">
    <location>
        <begin position="85"/>
        <end position="97"/>
    </location>
</feature>
<evidence type="ECO:0000256" key="4">
    <source>
        <dbReference type="ARBA" id="ARBA00023015"/>
    </source>
</evidence>
<dbReference type="Pfam" id="PF15238">
    <property type="entry name" value="TEADIR3"/>
    <property type="match status" value="1"/>
</dbReference>
<dbReference type="PANTHER" id="PTHR17616">
    <property type="entry name" value="YES-ASSOCIATED PROTEIN YAP1 FAMILY MEMBER"/>
    <property type="match status" value="1"/>
</dbReference>
<dbReference type="PROSITE" id="PS50020">
    <property type="entry name" value="WW_DOMAIN_2"/>
    <property type="match status" value="1"/>
</dbReference>
<evidence type="ECO:0000256" key="5">
    <source>
        <dbReference type="ARBA" id="ARBA00023159"/>
    </source>
</evidence>
<evidence type="ECO:0000256" key="3">
    <source>
        <dbReference type="ARBA" id="ARBA00022490"/>
    </source>
</evidence>
<dbReference type="EMBL" id="JH432221">
    <property type="status" value="NOT_ANNOTATED_CDS"/>
    <property type="molecule type" value="Genomic_DNA"/>
</dbReference>
<proteinExistence type="inferred from homology"/>
<dbReference type="Gene3D" id="6.20.430.10">
    <property type="match status" value="1"/>
</dbReference>
<dbReference type="STRING" id="126957.T1JIB8"/>
<organism evidence="11 12">
    <name type="scientific">Strigamia maritima</name>
    <name type="common">European centipede</name>
    <name type="synonym">Geophilus maritimus</name>
    <dbReference type="NCBI Taxonomy" id="126957"/>
    <lineage>
        <taxon>Eukaryota</taxon>
        <taxon>Metazoa</taxon>
        <taxon>Ecdysozoa</taxon>
        <taxon>Arthropoda</taxon>
        <taxon>Myriapoda</taxon>
        <taxon>Chilopoda</taxon>
        <taxon>Pleurostigmophora</taxon>
        <taxon>Geophilomorpha</taxon>
        <taxon>Linotaeniidae</taxon>
        <taxon>Strigamia</taxon>
    </lineage>
</organism>
<dbReference type="PhylomeDB" id="T1JIB8"/>
<keyword evidence="6" id="KW-0804">Transcription</keyword>
<dbReference type="eggNOG" id="KOG0940">
    <property type="taxonomic scope" value="Eukaryota"/>
</dbReference>
<evidence type="ECO:0000256" key="7">
    <source>
        <dbReference type="ARBA" id="ARBA00023242"/>
    </source>
</evidence>
<dbReference type="GO" id="GO:0005737">
    <property type="term" value="C:cytoplasm"/>
    <property type="evidence" value="ECO:0007669"/>
    <property type="project" value="UniProtKB-SubCell"/>
</dbReference>
<evidence type="ECO:0000313" key="11">
    <source>
        <dbReference type="EnsemblMetazoa" id="SMAR013599-PA"/>
    </source>
</evidence>
<dbReference type="SUPFAM" id="SSF51045">
    <property type="entry name" value="WW domain"/>
    <property type="match status" value="1"/>
</dbReference>
<evidence type="ECO:0000259" key="10">
    <source>
        <dbReference type="PROSITE" id="PS50020"/>
    </source>
</evidence>
<keyword evidence="3" id="KW-0963">Cytoplasm</keyword>
<dbReference type="InterPro" id="IPR001202">
    <property type="entry name" value="WW_dom"/>
</dbReference>
<evidence type="ECO:0000313" key="12">
    <source>
        <dbReference type="Proteomes" id="UP000014500"/>
    </source>
</evidence>
<dbReference type="GO" id="GO:0003713">
    <property type="term" value="F:transcription coactivator activity"/>
    <property type="evidence" value="ECO:0007669"/>
    <property type="project" value="TreeGrafter"/>
</dbReference>
<keyword evidence="4" id="KW-0805">Transcription regulation</keyword>
<keyword evidence="12" id="KW-1185">Reference proteome</keyword>
<dbReference type="EnsemblMetazoa" id="SMAR013599-RA">
    <property type="protein sequence ID" value="SMAR013599-PA"/>
    <property type="gene ID" value="SMAR013599"/>
</dbReference>
<evidence type="ECO:0000256" key="6">
    <source>
        <dbReference type="ARBA" id="ARBA00023163"/>
    </source>
</evidence>
<dbReference type="HOGENOM" id="CLU_113969_0_1_1"/>
<evidence type="ECO:0000256" key="1">
    <source>
        <dbReference type="ARBA" id="ARBA00004123"/>
    </source>
</evidence>
<keyword evidence="5" id="KW-0010">Activator</keyword>
<reference evidence="12" key="1">
    <citation type="submission" date="2011-05" db="EMBL/GenBank/DDBJ databases">
        <authorList>
            <person name="Richards S.R."/>
            <person name="Qu J."/>
            <person name="Jiang H."/>
            <person name="Jhangiani S.N."/>
            <person name="Agravi P."/>
            <person name="Goodspeed R."/>
            <person name="Gross S."/>
            <person name="Mandapat C."/>
            <person name="Jackson L."/>
            <person name="Mathew T."/>
            <person name="Pu L."/>
            <person name="Thornton R."/>
            <person name="Saada N."/>
            <person name="Wilczek-Boney K.B."/>
            <person name="Lee S."/>
            <person name="Kovar C."/>
            <person name="Wu Y."/>
            <person name="Scherer S.E."/>
            <person name="Worley K.C."/>
            <person name="Muzny D.M."/>
            <person name="Gibbs R."/>
        </authorList>
    </citation>
    <scope>NUCLEOTIDE SEQUENCE</scope>
    <source>
        <strain evidence="12">Brora</strain>
    </source>
</reference>
<dbReference type="GO" id="GO:0005634">
    <property type="term" value="C:nucleus"/>
    <property type="evidence" value="ECO:0007669"/>
    <property type="project" value="UniProtKB-SubCell"/>
</dbReference>
<dbReference type="InterPro" id="IPR053819">
    <property type="entry name" value="TEADIR3_omega_loop"/>
</dbReference>
<sequence>MTQQQRDLLEQKCNQIVHIRGDSDSDLEALFNAVMNPSDTQVQLTVPMRLRKLPNSFFKPPNAGSKTLPQIQPSSPAALSREANPESSIPSPPQTTSAGLQIHHLRAHSSPASLTQNIVAPAQHQHLRQQSYDITDDIPLPPGWEMARTTSGLRYFLK</sequence>
<dbReference type="GO" id="GO:0035329">
    <property type="term" value="P:hippo signaling"/>
    <property type="evidence" value="ECO:0007669"/>
    <property type="project" value="TreeGrafter"/>
</dbReference>
<name>T1JIB8_STRMM</name>
<protein>
    <recommendedName>
        <fullName evidence="10">WW domain-containing protein</fullName>
    </recommendedName>
</protein>
<feature type="region of interest" description="Disordered" evidence="9">
    <location>
        <begin position="54"/>
        <end position="97"/>
    </location>
</feature>
<dbReference type="PANTHER" id="PTHR17616:SF8">
    <property type="entry name" value="TRANSCRIPTIONAL COACTIVATOR YORKIE"/>
    <property type="match status" value="1"/>
</dbReference>
<dbReference type="OMA" id="PGWEMAR"/>
<reference evidence="11" key="2">
    <citation type="submission" date="2015-02" db="UniProtKB">
        <authorList>
            <consortium name="EnsemblMetazoa"/>
        </authorList>
    </citation>
    <scope>IDENTIFICATION</scope>
</reference>
<accession>T1JIB8</accession>